<evidence type="ECO:0000313" key="1">
    <source>
        <dbReference type="EMBL" id="ADC62259.1"/>
    </source>
</evidence>
<accession>D3RSV0</accession>
<keyword evidence="2" id="KW-1185">Reference proteome</keyword>
<dbReference type="RefSeq" id="WP_012970533.1">
    <property type="nucleotide sequence ID" value="NC_013851.1"/>
</dbReference>
<organism evidence="1 2">
    <name type="scientific">Allochromatium vinosum (strain ATCC 17899 / DSM 180 / NBRC 103801 / NCIMB 10441 / D)</name>
    <name type="common">Chromatium vinosum</name>
    <dbReference type="NCBI Taxonomy" id="572477"/>
    <lineage>
        <taxon>Bacteria</taxon>
        <taxon>Pseudomonadati</taxon>
        <taxon>Pseudomonadota</taxon>
        <taxon>Gammaproteobacteria</taxon>
        <taxon>Chromatiales</taxon>
        <taxon>Chromatiaceae</taxon>
        <taxon>Allochromatium</taxon>
    </lineage>
</organism>
<protein>
    <submittedName>
        <fullName evidence="1">2,3-bisphosphoglycerate-independent phosphoglycerate mutase</fullName>
    </submittedName>
</protein>
<gene>
    <name evidence="1" type="ordered locus">Alvin_1322</name>
</gene>
<dbReference type="EMBL" id="CP001896">
    <property type="protein sequence ID" value="ADC62259.1"/>
    <property type="molecule type" value="Genomic_DNA"/>
</dbReference>
<dbReference type="OrthoDB" id="5295974at2"/>
<evidence type="ECO:0000313" key="2">
    <source>
        <dbReference type="Proteomes" id="UP000001441"/>
    </source>
</evidence>
<proteinExistence type="predicted"/>
<dbReference type="STRING" id="572477.Alvin_1322"/>
<dbReference type="KEGG" id="alv:Alvin_1322"/>
<sequence>MPTLDIVCPYLLEPVSERTGLSVQAPSIARLLARADRLPDADRDPFATLMCAAGVECSSADVVAPTAAVALLGEGEAVEPEAIWMHADPIHARPDRDRLLVYAGQRIEPDRAEADALVETFNRHFADEGLSLLAPTPARWYLRLARPLSGLWTSPLHAVQGGSMAEHLPRGPGAREWIRVLNETQMLFHADPVNRRREANGRPVISGIWTWGAGSLPAPSDSAPDRLIGDHPLIAGLGRLTGRPYRSLASWQDDPVSGSGRRLVLWDRHWRAWLDQDLDAWSDAMTALDTAIERSWAALRAGHLAAIRLDSCRGPVFRITPRHTWRLWRRRTAI</sequence>
<dbReference type="HOGENOM" id="CLU_037503_0_0_6"/>
<reference evidence="1 2" key="1">
    <citation type="journal article" date="2011" name="Stand. Genomic Sci.">
        <title>Complete genome sequence of Allochromatium vinosum DSM 180(T).</title>
        <authorList>
            <person name="Weissgerber T."/>
            <person name="Zigann R."/>
            <person name="Bruce D."/>
            <person name="Chang Y.J."/>
            <person name="Detter J.C."/>
            <person name="Han C."/>
            <person name="Hauser L."/>
            <person name="Jeffries C.D."/>
            <person name="Land M."/>
            <person name="Munk A.C."/>
            <person name="Tapia R."/>
            <person name="Dahl C."/>
        </authorList>
    </citation>
    <scope>NUCLEOTIDE SEQUENCE [LARGE SCALE GENOMIC DNA]</scope>
    <source>
        <strain evidence="2">ATCC 17899 / DSM 180 / NBRC 103801 / NCIMB 10441 / D</strain>
    </source>
</reference>
<name>D3RSV0_ALLVD</name>
<dbReference type="Proteomes" id="UP000001441">
    <property type="component" value="Chromosome"/>
</dbReference>
<dbReference type="eggNOG" id="COG4255">
    <property type="taxonomic scope" value="Bacteria"/>
</dbReference>
<dbReference type="AlphaFoldDB" id="D3RSV0"/>